<gene>
    <name evidence="2" type="ORF">GL300_19285</name>
</gene>
<name>A0A844HUX4_9RHOB</name>
<dbReference type="InterPro" id="IPR027843">
    <property type="entry name" value="DUF4440"/>
</dbReference>
<dbReference type="Proteomes" id="UP000449846">
    <property type="component" value="Unassembled WGS sequence"/>
</dbReference>
<evidence type="ECO:0000313" key="2">
    <source>
        <dbReference type="EMBL" id="MTH61361.1"/>
    </source>
</evidence>
<dbReference type="AlphaFoldDB" id="A0A844HUX4"/>
<dbReference type="RefSeq" id="WP_155041323.1">
    <property type="nucleotide sequence ID" value="NZ_WMIG01000015.1"/>
</dbReference>
<protein>
    <submittedName>
        <fullName evidence="2">DUF4440 domain-containing protein</fullName>
    </submittedName>
</protein>
<dbReference type="InterPro" id="IPR032710">
    <property type="entry name" value="NTF2-like_dom_sf"/>
</dbReference>
<dbReference type="Pfam" id="PF14534">
    <property type="entry name" value="DUF4440"/>
    <property type="match status" value="1"/>
</dbReference>
<organism evidence="2 3">
    <name type="scientific">Paracoccus litorisediminis</name>
    <dbReference type="NCBI Taxonomy" id="2006130"/>
    <lineage>
        <taxon>Bacteria</taxon>
        <taxon>Pseudomonadati</taxon>
        <taxon>Pseudomonadota</taxon>
        <taxon>Alphaproteobacteria</taxon>
        <taxon>Rhodobacterales</taxon>
        <taxon>Paracoccaceae</taxon>
        <taxon>Paracoccus</taxon>
    </lineage>
</organism>
<dbReference type="SUPFAM" id="SSF54427">
    <property type="entry name" value="NTF2-like"/>
    <property type="match status" value="1"/>
</dbReference>
<accession>A0A844HUX4</accession>
<evidence type="ECO:0000313" key="3">
    <source>
        <dbReference type="Proteomes" id="UP000449846"/>
    </source>
</evidence>
<evidence type="ECO:0000259" key="1">
    <source>
        <dbReference type="Pfam" id="PF14534"/>
    </source>
</evidence>
<keyword evidence="3" id="KW-1185">Reference proteome</keyword>
<feature type="domain" description="DUF4440" evidence="1">
    <location>
        <begin position="14"/>
        <end position="120"/>
    </location>
</feature>
<sequence length="131" mass="13755">MALIDHGSALGQEILAFEAARQAALIAADPAALARILHDDLTHVHSSGQVHGKGEFIAHVGRMGGFVAITRGALELRNLGGGVLITGPSLNRVRRIDTGELVDLDGFSAIAAVQTTAGWQVLLSQMTLLRK</sequence>
<reference evidence="2 3" key="1">
    <citation type="submission" date="2019-11" db="EMBL/GenBank/DDBJ databases">
        <authorList>
            <person name="Dong K."/>
        </authorList>
    </citation>
    <scope>NUCLEOTIDE SEQUENCE [LARGE SCALE GENOMIC DNA]</scope>
    <source>
        <strain evidence="2 3">NBRC 112902</strain>
    </source>
</reference>
<dbReference type="EMBL" id="WMIG01000015">
    <property type="protein sequence ID" value="MTH61361.1"/>
    <property type="molecule type" value="Genomic_DNA"/>
</dbReference>
<dbReference type="Gene3D" id="3.10.450.50">
    <property type="match status" value="1"/>
</dbReference>
<comment type="caution">
    <text evidence="2">The sequence shown here is derived from an EMBL/GenBank/DDBJ whole genome shotgun (WGS) entry which is preliminary data.</text>
</comment>
<dbReference type="OrthoDB" id="5146008at2"/>
<proteinExistence type="predicted"/>